<dbReference type="SMART" id="SM01149">
    <property type="entry name" value="DUF1237"/>
    <property type="match status" value="1"/>
</dbReference>
<reference evidence="3 4" key="1">
    <citation type="journal article" date="2020" name="BMC Genomics">
        <title>Correction to: Identification and distribution of gene clusters required for synthesis of sphingolipid metabolism inhibitors in diverse species of the filamentous fungus Fusarium.</title>
        <authorList>
            <person name="Kim H.S."/>
            <person name="Lohmar J.M."/>
            <person name="Busman M."/>
            <person name="Brown D.W."/>
            <person name="Naumann T.A."/>
            <person name="Divon H.H."/>
            <person name="Lysoe E."/>
            <person name="Uhlig S."/>
            <person name="Proctor R.H."/>
        </authorList>
    </citation>
    <scope>NUCLEOTIDE SEQUENCE [LARGE SCALE GENOMIC DNA]</scope>
    <source>
        <strain evidence="3 4">NRRL 25214</strain>
    </source>
</reference>
<dbReference type="EMBL" id="JABEVY010000087">
    <property type="protein sequence ID" value="KAF5250620.1"/>
    <property type="molecule type" value="Genomic_DNA"/>
</dbReference>
<dbReference type="InterPro" id="IPR004839">
    <property type="entry name" value="Aminotransferase_I/II_large"/>
</dbReference>
<name>A0A8H4ZRC4_9HYPO</name>
<evidence type="ECO:0000313" key="3">
    <source>
        <dbReference type="EMBL" id="KAF5250620.1"/>
    </source>
</evidence>
<dbReference type="Pfam" id="PF06824">
    <property type="entry name" value="Glyco_hydro_125"/>
    <property type="match status" value="1"/>
</dbReference>
<dbReference type="Gene3D" id="3.90.1150.10">
    <property type="entry name" value="Aspartate Aminotransferase, domain 1"/>
    <property type="match status" value="1"/>
</dbReference>
<sequence length="1043" mass="115529">MSLRILASSLLGLSATLASASPDDEQRPLGDYHRICPDYTRYAAYPHRPFSTGPRELPYQRPSTKCRTFQSDAIEKVIEDVTSRMKDPDLARLFENAFPSTTDTTVKFHTKGKDDTGFFRMGSFGGFHDEGAWQGPQSFIITGDIIAEWLRDSTNQLRPYQPLANKDPAIHTLLLGAINTQAEYVIESPYCNAFQPPPISDLPLSSNGQEDNVHPAYEPQAVFECKYELDSLAHFLALGNDFHDHTGSTEFLTKRWYRAVETLLNVLTEQSKSTFDPKTGEFQRNEYTFSRRTDIGTETLNLKGVGNPLNWGTGLVRSAFRPSDDATILGFFIPANAQMSVELKRSSKILTKAGKTTLAQKLETWSAKLREGIMEHGVVKHKKYGDVFAYEVDGYGSSILMDDANYPSLLALPLMGFCEVNDPIYQNTRKMLLEKSGNPYYLEGDAFKGIGGPHIGLRNAWPMSLLIQARTSNDDKEIKECIELVLDSARLGLVHESIDVQHITQYTRSWFAWANGVFASTILDLAKRKPHLIFGEGAAPAAASPLCRHNSDCPSSPSYINTAKMTTIPTHASEFPPNPQSGKHQINLIRGWPNPGLLPVDLLSAAAQRNLADPAIYVPALQYGPDSGYQPLREALATWLSEHYRVERDPNRICISGGASQNVACILQSFTDPNVTQAVWCISPSYHLVFQIFRDNGFEGRLRATPEDEEGVDIEALEAKLAEFEKHAPEVHAPVSDAGRYRKHYRHVIYAVPTCSNPSGKTMSLRRREALVQLARKYDALIICDDVYDFLQWRIDSDPSKISSSLSPNEHPEMLLPRLCDIDLAMGRANNDPHGFGHAVSNGSFSKLTGPGMRTGWLEGSPAFAFGLAQTGATKSGGSPSQFSASIMADLVQSGALQERLATTLRPQLQHRHRIMMQAIHKHLEPLHVGIRDAGLVNGSVYGGYFVWLTLEEGISAKLVSEVTMTEENLVVGNGTMFQVPGDEASVYLDNAVRLTFAYVPEEDLVEGVERLSKVVRRIKADPEKYKALASTIADGDIIDANK</sequence>
<dbReference type="Gene3D" id="3.40.640.10">
    <property type="entry name" value="Type I PLP-dependent aspartate aminotransferase-like (Major domain)"/>
    <property type="match status" value="1"/>
</dbReference>
<dbReference type="Pfam" id="PF00155">
    <property type="entry name" value="Aminotran_1_2"/>
    <property type="match status" value="1"/>
</dbReference>
<dbReference type="InterPro" id="IPR008313">
    <property type="entry name" value="GH125"/>
</dbReference>
<feature type="signal peptide" evidence="1">
    <location>
        <begin position="1"/>
        <end position="20"/>
    </location>
</feature>
<dbReference type="InterPro" id="IPR015422">
    <property type="entry name" value="PyrdxlP-dep_Trfase_small"/>
</dbReference>
<dbReference type="GO" id="GO:0003824">
    <property type="term" value="F:catalytic activity"/>
    <property type="evidence" value="ECO:0007669"/>
    <property type="project" value="UniProtKB-ARBA"/>
</dbReference>
<dbReference type="InterPro" id="IPR008928">
    <property type="entry name" value="6-hairpin_glycosidase_sf"/>
</dbReference>
<dbReference type="InterPro" id="IPR015424">
    <property type="entry name" value="PyrdxlP-dep_Trfase"/>
</dbReference>
<dbReference type="FunFam" id="3.40.640.10:FF:000080">
    <property type="entry name" value="Aminotransferase, putative"/>
    <property type="match status" value="1"/>
</dbReference>
<dbReference type="SUPFAM" id="SSF48208">
    <property type="entry name" value="Six-hairpin glycosidases"/>
    <property type="match status" value="1"/>
</dbReference>
<dbReference type="GO" id="GO:0030170">
    <property type="term" value="F:pyridoxal phosphate binding"/>
    <property type="evidence" value="ECO:0007669"/>
    <property type="project" value="InterPro"/>
</dbReference>
<keyword evidence="4" id="KW-1185">Reference proteome</keyword>
<evidence type="ECO:0000313" key="4">
    <source>
        <dbReference type="Proteomes" id="UP000573603"/>
    </source>
</evidence>
<dbReference type="InterPro" id="IPR015421">
    <property type="entry name" value="PyrdxlP-dep_Trfase_major"/>
</dbReference>
<dbReference type="PANTHER" id="PTHR31047">
    <property type="entry name" value="MEIOTICALLY UP-REGULATED GENE 157 PROTEIN"/>
    <property type="match status" value="1"/>
</dbReference>
<feature type="chain" id="PRO_5034559180" description="Aminotransferase class I/classII large domain-containing protein" evidence="1">
    <location>
        <begin position="21"/>
        <end position="1043"/>
    </location>
</feature>
<dbReference type="SUPFAM" id="SSF53383">
    <property type="entry name" value="PLP-dependent transferases"/>
    <property type="match status" value="1"/>
</dbReference>
<comment type="caution">
    <text evidence="3">The sequence shown here is derived from an EMBL/GenBank/DDBJ whole genome shotgun (WGS) entry which is preliminary data.</text>
</comment>
<dbReference type="Proteomes" id="UP000573603">
    <property type="component" value="Unassembled WGS sequence"/>
</dbReference>
<feature type="domain" description="Aminotransferase class I/classII large" evidence="2">
    <location>
        <begin position="620"/>
        <end position="1012"/>
    </location>
</feature>
<proteinExistence type="predicted"/>
<gene>
    <name evidence="3" type="ORF">FANTH_4257</name>
</gene>
<organism evidence="3 4">
    <name type="scientific">Fusarium anthophilum</name>
    <dbReference type="NCBI Taxonomy" id="48485"/>
    <lineage>
        <taxon>Eukaryota</taxon>
        <taxon>Fungi</taxon>
        <taxon>Dikarya</taxon>
        <taxon>Ascomycota</taxon>
        <taxon>Pezizomycotina</taxon>
        <taxon>Sordariomycetes</taxon>
        <taxon>Hypocreomycetidae</taxon>
        <taxon>Hypocreales</taxon>
        <taxon>Nectriaceae</taxon>
        <taxon>Fusarium</taxon>
        <taxon>Fusarium fujikuroi species complex</taxon>
    </lineage>
</organism>
<dbReference type="GO" id="GO:0005975">
    <property type="term" value="P:carbohydrate metabolic process"/>
    <property type="evidence" value="ECO:0007669"/>
    <property type="project" value="InterPro"/>
</dbReference>
<dbReference type="AlphaFoldDB" id="A0A8H4ZRC4"/>
<evidence type="ECO:0000259" key="2">
    <source>
        <dbReference type="Pfam" id="PF00155"/>
    </source>
</evidence>
<protein>
    <recommendedName>
        <fullName evidence="2">Aminotransferase class I/classII large domain-containing protein</fullName>
    </recommendedName>
</protein>
<keyword evidence="1" id="KW-0732">Signal</keyword>
<dbReference type="Gene3D" id="1.50.10.10">
    <property type="match status" value="1"/>
</dbReference>
<dbReference type="CDD" id="cd00609">
    <property type="entry name" value="AAT_like"/>
    <property type="match status" value="1"/>
</dbReference>
<dbReference type="InterPro" id="IPR012341">
    <property type="entry name" value="6hp_glycosidase-like_sf"/>
</dbReference>
<evidence type="ECO:0000256" key="1">
    <source>
        <dbReference type="SAM" id="SignalP"/>
    </source>
</evidence>
<accession>A0A8H4ZRC4</accession>
<dbReference type="PANTHER" id="PTHR31047:SF0">
    <property type="entry name" value="MEIOTICALLY UP-REGULATED GENE 157 PROTEIN"/>
    <property type="match status" value="1"/>
</dbReference>